<sequence length="1077" mass="121013">MFCKFPVLSMFLCMLFFNTTAQFQNNIPQVKPLSPNAASIFKVLERPVGNYTGTVPISFPLMSLQSGSLGAAISLEYNNTGGIRVEEAPGCVGQGFSLSDGAGRIVQTVNGIEDDRLYGRLSYIKPSAFNCANLTDVWDATILPRDQEPDIFYYNFNGKSGKFLFREDGSILISDNAGIKIEYDTAGIPNNGIRHWIITDENGRKYYFGKNKNKTASYYNTSDYTYTSVSNPSNTKQGTSSYSWYLTEVYDMNEESILKYSYILSGGLFNTFSGGFLEVAPLDLISGFNVSSDRALVQTRVGEYQLSRIDGSTGYILLNTDTNRMDENKWVPKVNSIELYDLNGILRKRVAFNMGYFSAAEDVSVRRLKLNGFTESGGIGSDSAVYKFEYNEDFNLPARMSGAVDHWGYFNNQYNSYVYFPNYVYKYKGVTYHGSGQADRSAVPAYAASNILTKIIFPTGGYREFSYEGNTALQITNWEHYQDDLYTLTQQFTRTDFLNYIDDPAPCMVHEFTINSTDGGALLNLFLDANGYDCSSVHMKLFKLNYPGDAYGYEINNLYGLSPWTLDIQNGYYRIEVYKYGNTCSLTAINGSWVESTLRTDSIDTPYGYFNKNNLNVGGVRVKEIRDYDPVSNKTNTTRYRYQLYSTDSTYTCGLLSTPLHFISSQNPGSMSGRFLALHATSNYPLAAQGGSYVVYPEVRTIEDGNGWVDRTFSFLADESFDAFPLVPPVDNSSSRGLLLSERFYNRSGTLVKRTTYDYGAASPGGATGIRFKSYYHDLMDQWHTDREWPRNQSEIPYNADCNFFQTTVSSYVLNRKIDSLFTPAGTFVTVTTNNYDLYKDQLLLRQVQTGQSDGTIKSNTYHYPYTANTDFVWGLTPAEQNMKASLLGKNYLQPLENVDSVATAITSGGKLSFSLFNGNKIHPGVYRQYNTPQDYIETNFSAYDEKGNLTEQYKTGDTKDVYLWGYNNSYPVAKVTGSTYSTVAALVNNVIIQQTNISDAAMRAELNKIRIGLAGTPALVTTYTYVPQLGMTSATDPSGKITFYEYDSKGRLKLIRDQDSNILKQLDYQYQQPVTQ</sequence>
<dbReference type="Proteomes" id="UP000253410">
    <property type="component" value="Unassembled WGS sequence"/>
</dbReference>
<evidence type="ECO:0000313" key="2">
    <source>
        <dbReference type="EMBL" id="RBL88336.1"/>
    </source>
</evidence>
<feature type="chain" id="PRO_5016800798" description="Sugar-binding protein" evidence="1">
    <location>
        <begin position="24"/>
        <end position="1077"/>
    </location>
</feature>
<organism evidence="2 3">
    <name type="scientific">Chitinophaga flava</name>
    <dbReference type="NCBI Taxonomy" id="2259036"/>
    <lineage>
        <taxon>Bacteria</taxon>
        <taxon>Pseudomonadati</taxon>
        <taxon>Bacteroidota</taxon>
        <taxon>Chitinophagia</taxon>
        <taxon>Chitinophagales</taxon>
        <taxon>Chitinophagaceae</taxon>
        <taxon>Chitinophaga</taxon>
    </lineage>
</organism>
<comment type="caution">
    <text evidence="2">The sequence shown here is derived from an EMBL/GenBank/DDBJ whole genome shotgun (WGS) entry which is preliminary data.</text>
</comment>
<evidence type="ECO:0000256" key="1">
    <source>
        <dbReference type="SAM" id="SignalP"/>
    </source>
</evidence>
<evidence type="ECO:0000313" key="3">
    <source>
        <dbReference type="Proteomes" id="UP000253410"/>
    </source>
</evidence>
<keyword evidence="1" id="KW-0732">Signal</keyword>
<dbReference type="OrthoDB" id="680656at2"/>
<dbReference type="InterPro" id="IPR006530">
    <property type="entry name" value="YD"/>
</dbReference>
<feature type="signal peptide" evidence="1">
    <location>
        <begin position="1"/>
        <end position="23"/>
    </location>
</feature>
<keyword evidence="3" id="KW-1185">Reference proteome</keyword>
<dbReference type="EMBL" id="QFFJ01000002">
    <property type="protein sequence ID" value="RBL88336.1"/>
    <property type="molecule type" value="Genomic_DNA"/>
</dbReference>
<protein>
    <recommendedName>
        <fullName evidence="4">Sugar-binding protein</fullName>
    </recommendedName>
</protein>
<evidence type="ECO:0008006" key="4">
    <source>
        <dbReference type="Google" id="ProtNLM"/>
    </source>
</evidence>
<gene>
    <name evidence="2" type="ORF">DF182_17225</name>
</gene>
<proteinExistence type="predicted"/>
<reference evidence="2 3" key="1">
    <citation type="submission" date="2018-05" db="EMBL/GenBank/DDBJ databases">
        <title>Chitinophaga sp. K3CV102501T nov., isolated from isolated from a monsoon evergreen broad-leaved forest soil.</title>
        <authorList>
            <person name="Lv Y."/>
        </authorList>
    </citation>
    <scope>NUCLEOTIDE SEQUENCE [LARGE SCALE GENOMIC DNA]</scope>
    <source>
        <strain evidence="2 3">GDMCC 1.1325</strain>
    </source>
</reference>
<dbReference type="NCBIfam" id="TIGR01643">
    <property type="entry name" value="YD_repeat_2x"/>
    <property type="match status" value="1"/>
</dbReference>
<name>A0A365XPR2_9BACT</name>
<accession>A0A365XPR2</accession>
<dbReference type="AlphaFoldDB" id="A0A365XPR2"/>